<protein>
    <submittedName>
        <fullName evidence="7">Deoxyribonuclease TATDN3 isoform X3</fullName>
    </submittedName>
</protein>
<feature type="binding site" evidence="5">
    <location>
        <position position="10"/>
    </location>
    <ligand>
        <name>a divalent metal cation</name>
        <dbReference type="ChEBI" id="CHEBI:60240"/>
        <label>1</label>
    </ligand>
</feature>
<feature type="binding site" evidence="5">
    <location>
        <position position="81"/>
    </location>
    <ligand>
        <name>a divalent metal cation</name>
        <dbReference type="ChEBI" id="CHEBI:60240"/>
        <label>1</label>
    </ligand>
</feature>
<sequence>MPALVDCHCHMTAEDFDADIAEVIEKAKKAGLVALVSVAEHHGEFARILELSERFPGFVLPCLGVHPVQGSPCQPRSATLEVGLDFSPRVAKTEQDKQGQREVLSRQVALALRLDLPLNVHSRSAGRPTIQLLKEQGAQNVLLHAFDGRPSVAMEGIQAGYFFSIPPSIVRSEQKEKLVKQLPLEYLVLETDSPALGPVKQTRNEPSNIVVSCEYVARVKGVSVEHVAQVTTANALRLFPKLMRYIKLC</sequence>
<dbReference type="InterPro" id="IPR001130">
    <property type="entry name" value="TatD-like"/>
</dbReference>
<proteinExistence type="inferred from homology"/>
<dbReference type="InterPro" id="IPR018228">
    <property type="entry name" value="DNase_TatD-rel_CS"/>
</dbReference>
<reference evidence="7" key="1">
    <citation type="submission" date="2025-08" db="UniProtKB">
        <authorList>
            <consortium name="RefSeq"/>
        </authorList>
    </citation>
    <scope>IDENTIFICATION</scope>
    <source>
        <tissue evidence="7">Sperm</tissue>
    </source>
</reference>
<gene>
    <name evidence="7" type="primary">TATDN3</name>
</gene>
<dbReference type="GeneID" id="116939546"/>
<keyword evidence="6" id="KW-1185">Reference proteome</keyword>
<dbReference type="AlphaFoldDB" id="A0AAJ7WPG1"/>
<evidence type="ECO:0000313" key="6">
    <source>
        <dbReference type="Proteomes" id="UP001318040"/>
    </source>
</evidence>
<keyword evidence="3" id="KW-0378">Hydrolase</keyword>
<feature type="binding site" evidence="5">
    <location>
        <position position="8"/>
    </location>
    <ligand>
        <name>a divalent metal cation</name>
        <dbReference type="ChEBI" id="CHEBI:60240"/>
        <label>1</label>
    </ligand>
</feature>
<dbReference type="RefSeq" id="XP_032803963.1">
    <property type="nucleotide sequence ID" value="XM_032948072.1"/>
</dbReference>
<name>A0AAJ7WPG1_PETMA</name>
<dbReference type="GO" id="GO:0046872">
    <property type="term" value="F:metal ion binding"/>
    <property type="evidence" value="ECO:0007669"/>
    <property type="project" value="UniProtKB-KW"/>
</dbReference>
<dbReference type="PIRSF" id="PIRSF005902">
    <property type="entry name" value="DNase_TatD"/>
    <property type="match status" value="1"/>
</dbReference>
<feature type="binding site" evidence="5">
    <location>
        <position position="121"/>
    </location>
    <ligand>
        <name>a divalent metal cation</name>
        <dbReference type="ChEBI" id="CHEBI:60240"/>
        <label>2</label>
    </ligand>
</feature>
<dbReference type="SUPFAM" id="SSF51556">
    <property type="entry name" value="Metallo-dependent hydrolases"/>
    <property type="match status" value="1"/>
</dbReference>
<comment type="similarity">
    <text evidence="1">Belongs to the metallo-dependent hydrolases superfamily. TatD-type hydrolase family.</text>
</comment>
<dbReference type="GO" id="GO:0016788">
    <property type="term" value="F:hydrolase activity, acting on ester bonds"/>
    <property type="evidence" value="ECO:0007669"/>
    <property type="project" value="InterPro"/>
</dbReference>
<evidence type="ECO:0000313" key="7">
    <source>
        <dbReference type="RefSeq" id="XP_032803963.1"/>
    </source>
</evidence>
<keyword evidence="2 5" id="KW-0479">Metal-binding</keyword>
<dbReference type="PANTHER" id="PTHR46317:SF1">
    <property type="entry name" value="HYDROLASE, TATD FAMILY"/>
    <property type="match status" value="1"/>
</dbReference>
<feature type="binding site" evidence="5">
    <location>
        <position position="192"/>
    </location>
    <ligand>
        <name>a divalent metal cation</name>
        <dbReference type="ChEBI" id="CHEBI:60240"/>
        <label>1</label>
    </ligand>
</feature>
<comment type="function">
    <text evidence="4">Exhibits 3'-exonuclease activities and apurinic/apyrimidinic (AP) endonuclease (in vitro). Show preferential AP endonuclease activity on double-stranded DNA substrates and 3'- exonuclease activity on single-stranded DNA.</text>
</comment>
<dbReference type="Gene3D" id="3.20.20.140">
    <property type="entry name" value="Metal-dependent hydrolases"/>
    <property type="match status" value="1"/>
</dbReference>
<evidence type="ECO:0000256" key="4">
    <source>
        <dbReference type="ARBA" id="ARBA00093287"/>
    </source>
</evidence>
<evidence type="ECO:0000256" key="2">
    <source>
        <dbReference type="ARBA" id="ARBA00022723"/>
    </source>
</evidence>
<dbReference type="Pfam" id="PF01026">
    <property type="entry name" value="TatD_DNase"/>
    <property type="match status" value="1"/>
</dbReference>
<evidence type="ECO:0000256" key="1">
    <source>
        <dbReference type="ARBA" id="ARBA00009275"/>
    </source>
</evidence>
<dbReference type="CDD" id="cd01310">
    <property type="entry name" value="TatD_DNAse"/>
    <property type="match status" value="1"/>
</dbReference>
<evidence type="ECO:0000256" key="3">
    <source>
        <dbReference type="ARBA" id="ARBA00022801"/>
    </source>
</evidence>
<organism evidence="6 7">
    <name type="scientific">Petromyzon marinus</name>
    <name type="common">Sea lamprey</name>
    <dbReference type="NCBI Taxonomy" id="7757"/>
    <lineage>
        <taxon>Eukaryota</taxon>
        <taxon>Metazoa</taxon>
        <taxon>Chordata</taxon>
        <taxon>Craniata</taxon>
        <taxon>Vertebrata</taxon>
        <taxon>Cyclostomata</taxon>
        <taxon>Hyperoartia</taxon>
        <taxon>Petromyzontiformes</taxon>
        <taxon>Petromyzontidae</taxon>
        <taxon>Petromyzon</taxon>
    </lineage>
</organism>
<dbReference type="Proteomes" id="UP001318040">
    <property type="component" value="Chromosome 6"/>
</dbReference>
<feature type="binding site" evidence="5">
    <location>
        <position position="144"/>
    </location>
    <ligand>
        <name>a divalent metal cation</name>
        <dbReference type="ChEBI" id="CHEBI:60240"/>
        <label>2</label>
    </ligand>
</feature>
<accession>A0AAJ7WPG1</accession>
<dbReference type="InterPro" id="IPR032466">
    <property type="entry name" value="Metal_Hydrolase"/>
</dbReference>
<dbReference type="CTD" id="128387"/>
<dbReference type="PANTHER" id="PTHR46317">
    <property type="entry name" value="HYDROLASE OF PHP SUPERFAMILY-RELATED PROTEIN"/>
    <property type="match status" value="1"/>
</dbReference>
<evidence type="ECO:0000256" key="5">
    <source>
        <dbReference type="PIRSR" id="PIRSR005902-1"/>
    </source>
</evidence>
<dbReference type="PROSITE" id="PS01091">
    <property type="entry name" value="TATD_3"/>
    <property type="match status" value="1"/>
</dbReference>